<protein>
    <submittedName>
        <fullName evidence="6">Heme ABC exporter, ATP-binding protein CcmA</fullName>
    </submittedName>
</protein>
<accession>B9L1G0</accession>
<dbReference type="HOGENOM" id="CLU_000604_1_2_0"/>
<name>B9L1G0_THERP</name>
<dbReference type="InterPro" id="IPR027417">
    <property type="entry name" value="P-loop_NTPase"/>
</dbReference>
<proteinExistence type="predicted"/>
<evidence type="ECO:0000256" key="3">
    <source>
        <dbReference type="ARBA" id="ARBA00022748"/>
    </source>
</evidence>
<sequence>MTTQVDRNDATRLGHDPVLTARALTKRYGWRTVLNRIDLTVHAGECLAILGPNGAGKTTLLRLLVGLVRPTSGSIEWFGRPAGDFGPAVRAQLGVVMHRIMLDPELTVAENLRYYARLYGVIDAAERIRALGEELGLTDRLGDRVRSLSRGFQQRAALARALLHRPRVLLLDEPDTGLDIASRIRLVDLVERFCADGGTVLMTTHAPELAIQLAQRAIYLERGRIVWSARGRDELDLHLRIQPRLVTV</sequence>
<keyword evidence="2" id="KW-0547">Nucleotide-binding</keyword>
<dbReference type="OrthoDB" id="9804819at2"/>
<dbReference type="SUPFAM" id="SSF52540">
    <property type="entry name" value="P-loop containing nucleoside triphosphate hydrolases"/>
    <property type="match status" value="1"/>
</dbReference>
<dbReference type="CDD" id="cd03230">
    <property type="entry name" value="ABC_DR_subfamily_A"/>
    <property type="match status" value="1"/>
</dbReference>
<dbReference type="AlphaFoldDB" id="B9L1G0"/>
<dbReference type="EMBL" id="CP001275">
    <property type="protein sequence ID" value="ACM06168.1"/>
    <property type="molecule type" value="Genomic_DNA"/>
</dbReference>
<dbReference type="PANTHER" id="PTHR42711">
    <property type="entry name" value="ABC TRANSPORTER ATP-BINDING PROTEIN"/>
    <property type="match status" value="1"/>
</dbReference>
<dbReference type="KEGG" id="tro:trd_1219"/>
<keyword evidence="3" id="KW-0201">Cytochrome c-type biogenesis</keyword>
<dbReference type="Proteomes" id="UP000000447">
    <property type="component" value="Chromosome"/>
</dbReference>
<dbReference type="GO" id="GO:0022857">
    <property type="term" value="F:transmembrane transporter activity"/>
    <property type="evidence" value="ECO:0007669"/>
    <property type="project" value="InterPro"/>
</dbReference>
<dbReference type="NCBIfam" id="TIGR01189">
    <property type="entry name" value="ccmA"/>
    <property type="match status" value="1"/>
</dbReference>
<dbReference type="STRING" id="309801.trd_1219"/>
<dbReference type="RefSeq" id="WP_015922171.1">
    <property type="nucleotide sequence ID" value="NC_011959.1"/>
</dbReference>
<keyword evidence="1" id="KW-0813">Transport</keyword>
<dbReference type="InterPro" id="IPR005895">
    <property type="entry name" value="ABC_transptr_haem_export_CcmA"/>
</dbReference>
<dbReference type="InterPro" id="IPR003439">
    <property type="entry name" value="ABC_transporter-like_ATP-bd"/>
</dbReference>
<keyword evidence="4 6" id="KW-0067">ATP-binding</keyword>
<evidence type="ECO:0000313" key="6">
    <source>
        <dbReference type="EMBL" id="ACM06168.1"/>
    </source>
</evidence>
<dbReference type="GO" id="GO:0016887">
    <property type="term" value="F:ATP hydrolysis activity"/>
    <property type="evidence" value="ECO:0007669"/>
    <property type="project" value="InterPro"/>
</dbReference>
<dbReference type="SMART" id="SM00382">
    <property type="entry name" value="AAA"/>
    <property type="match status" value="1"/>
</dbReference>
<evidence type="ECO:0000256" key="2">
    <source>
        <dbReference type="ARBA" id="ARBA00022741"/>
    </source>
</evidence>
<dbReference type="GO" id="GO:0005524">
    <property type="term" value="F:ATP binding"/>
    <property type="evidence" value="ECO:0007669"/>
    <property type="project" value="UniProtKB-KW"/>
</dbReference>
<dbReference type="PROSITE" id="PS50893">
    <property type="entry name" value="ABC_TRANSPORTER_2"/>
    <property type="match status" value="1"/>
</dbReference>
<evidence type="ECO:0000256" key="4">
    <source>
        <dbReference type="ARBA" id="ARBA00022840"/>
    </source>
</evidence>
<reference evidence="6 7" key="1">
    <citation type="journal article" date="2009" name="PLoS ONE">
        <title>Complete genome sequence of the aerobic CO-oxidizing thermophile Thermomicrobium roseum.</title>
        <authorList>
            <person name="Wu D."/>
            <person name="Raymond J."/>
            <person name="Wu M."/>
            <person name="Chatterji S."/>
            <person name="Ren Q."/>
            <person name="Graham J.E."/>
            <person name="Bryant D.A."/>
            <person name="Robb F."/>
            <person name="Colman A."/>
            <person name="Tallon L.J."/>
            <person name="Badger J.H."/>
            <person name="Madupu R."/>
            <person name="Ward N.L."/>
            <person name="Eisen J.A."/>
        </authorList>
    </citation>
    <scope>NUCLEOTIDE SEQUENCE [LARGE SCALE GENOMIC DNA]</scope>
    <source>
        <strain evidence="7">ATCC 27502 / DSM 5159 / P-2</strain>
    </source>
</reference>
<dbReference type="Pfam" id="PF00005">
    <property type="entry name" value="ABC_tran"/>
    <property type="match status" value="1"/>
</dbReference>
<dbReference type="GO" id="GO:0017004">
    <property type="term" value="P:cytochrome complex assembly"/>
    <property type="evidence" value="ECO:0007669"/>
    <property type="project" value="UniProtKB-KW"/>
</dbReference>
<dbReference type="Gene3D" id="3.40.50.300">
    <property type="entry name" value="P-loop containing nucleotide triphosphate hydrolases"/>
    <property type="match status" value="1"/>
</dbReference>
<dbReference type="eggNOG" id="COG1131">
    <property type="taxonomic scope" value="Bacteria"/>
</dbReference>
<evidence type="ECO:0000259" key="5">
    <source>
        <dbReference type="PROSITE" id="PS50893"/>
    </source>
</evidence>
<organism evidence="6 7">
    <name type="scientific">Thermomicrobium roseum (strain ATCC 27502 / DSM 5159 / P-2)</name>
    <dbReference type="NCBI Taxonomy" id="309801"/>
    <lineage>
        <taxon>Bacteria</taxon>
        <taxon>Pseudomonadati</taxon>
        <taxon>Thermomicrobiota</taxon>
        <taxon>Thermomicrobia</taxon>
        <taxon>Thermomicrobiales</taxon>
        <taxon>Thermomicrobiaceae</taxon>
        <taxon>Thermomicrobium</taxon>
    </lineage>
</organism>
<feature type="domain" description="ABC transporter" evidence="5">
    <location>
        <begin position="19"/>
        <end position="247"/>
    </location>
</feature>
<dbReference type="PANTHER" id="PTHR42711:SF16">
    <property type="entry name" value="ABC TRANSPORTER ATP-BINDING PROTEIN"/>
    <property type="match status" value="1"/>
</dbReference>
<dbReference type="InterPro" id="IPR003593">
    <property type="entry name" value="AAA+_ATPase"/>
</dbReference>
<evidence type="ECO:0000256" key="1">
    <source>
        <dbReference type="ARBA" id="ARBA00022448"/>
    </source>
</evidence>
<dbReference type="InterPro" id="IPR050763">
    <property type="entry name" value="ABC_transporter_ATP-binding"/>
</dbReference>
<keyword evidence="7" id="KW-1185">Reference proteome</keyword>
<gene>
    <name evidence="6" type="primary">ccmA</name>
    <name evidence="6" type="ordered locus">trd_1219</name>
</gene>
<evidence type="ECO:0000313" key="7">
    <source>
        <dbReference type="Proteomes" id="UP000000447"/>
    </source>
</evidence>